<reference evidence="2" key="1">
    <citation type="submission" date="2024-07" db="EMBL/GenBank/DDBJ databases">
        <title>Complete genome sequences of cellulolytic bacteria, Kitasatospora sp. CMC57 and Streptomyces sp. CMC78, isolated from Japanese agricultural soil.</title>
        <authorList>
            <person name="Hashimoto T."/>
            <person name="Ito M."/>
            <person name="Iwamoto M."/>
            <person name="Fukahori D."/>
            <person name="Shoda T."/>
            <person name="Sakoda M."/>
            <person name="Morohoshi T."/>
            <person name="Mitsuboshi M."/>
            <person name="Nishizawa T."/>
        </authorList>
    </citation>
    <scope>NUCLEOTIDE SEQUENCE</scope>
    <source>
        <strain evidence="2">CMC57</strain>
    </source>
</reference>
<accession>A0AB33K2Y4</accession>
<name>A0AB33K2Y4_9ACTN</name>
<dbReference type="Gene3D" id="3.20.20.30">
    <property type="entry name" value="Luciferase-like domain"/>
    <property type="match status" value="1"/>
</dbReference>
<dbReference type="EMBL" id="AP035881">
    <property type="protein sequence ID" value="BFP46882.1"/>
    <property type="molecule type" value="Genomic_DNA"/>
</dbReference>
<protein>
    <recommendedName>
        <fullName evidence="1">Luciferase-like domain-containing protein</fullName>
    </recommendedName>
</protein>
<dbReference type="InterPro" id="IPR036661">
    <property type="entry name" value="Luciferase-like_sf"/>
</dbReference>
<dbReference type="SUPFAM" id="SSF51679">
    <property type="entry name" value="Bacterial luciferase-like"/>
    <property type="match status" value="1"/>
</dbReference>
<gene>
    <name evidence="2" type="ORF">KCMC57_32500</name>
</gene>
<evidence type="ECO:0000259" key="1">
    <source>
        <dbReference type="Pfam" id="PF00296"/>
    </source>
</evidence>
<dbReference type="InterPro" id="IPR011251">
    <property type="entry name" value="Luciferase-like_dom"/>
</dbReference>
<dbReference type="AlphaFoldDB" id="A0AB33K2Y4"/>
<evidence type="ECO:0000313" key="2">
    <source>
        <dbReference type="EMBL" id="BFP46882.1"/>
    </source>
</evidence>
<proteinExistence type="predicted"/>
<organism evidence="2">
    <name type="scientific">Kitasatospora sp. CMC57</name>
    <dbReference type="NCBI Taxonomy" id="3231513"/>
    <lineage>
        <taxon>Bacteria</taxon>
        <taxon>Bacillati</taxon>
        <taxon>Actinomycetota</taxon>
        <taxon>Actinomycetes</taxon>
        <taxon>Kitasatosporales</taxon>
        <taxon>Streptomycetaceae</taxon>
        <taxon>Kitasatospora</taxon>
    </lineage>
</organism>
<dbReference type="Pfam" id="PF00296">
    <property type="entry name" value="Bac_luciferase"/>
    <property type="match status" value="1"/>
</dbReference>
<dbReference type="GO" id="GO:0016705">
    <property type="term" value="F:oxidoreductase activity, acting on paired donors, with incorporation or reduction of molecular oxygen"/>
    <property type="evidence" value="ECO:0007669"/>
    <property type="project" value="InterPro"/>
</dbReference>
<sequence length="69" mass="7727">MERGQKTWRRAEDLGFHSAYTYDHLSWRSFRDEPWFGAVPTLTATATATERIRLGTSVTSGNPLSPIGA</sequence>
<feature type="domain" description="Luciferase-like" evidence="1">
    <location>
        <begin position="8"/>
        <end position="67"/>
    </location>
</feature>